<dbReference type="PROSITE" id="PS51257">
    <property type="entry name" value="PROKAR_LIPOPROTEIN"/>
    <property type="match status" value="1"/>
</dbReference>
<dbReference type="EMBL" id="UOFN01000127">
    <property type="protein sequence ID" value="VAW80464.1"/>
    <property type="molecule type" value="Genomic_DNA"/>
</dbReference>
<evidence type="ECO:0000313" key="1">
    <source>
        <dbReference type="EMBL" id="VAW80464.1"/>
    </source>
</evidence>
<gene>
    <name evidence="1" type="ORF">MNBD_GAMMA15-1691</name>
</gene>
<reference evidence="1" key="1">
    <citation type="submission" date="2018-06" db="EMBL/GenBank/DDBJ databases">
        <authorList>
            <person name="Zhirakovskaya E."/>
        </authorList>
    </citation>
    <scope>NUCLEOTIDE SEQUENCE</scope>
</reference>
<feature type="non-terminal residue" evidence="1">
    <location>
        <position position="96"/>
    </location>
</feature>
<evidence type="ECO:0008006" key="2">
    <source>
        <dbReference type="Google" id="ProtNLM"/>
    </source>
</evidence>
<sequence length="96" mass="10896">MNLRTWLLPVLALLLVSACQPRTEPVYQQQLLAFGTLIDISTYGVEASQARRAIQDVDAMYQQQHRDWHAWQRGALDDLNRAIASGESWQTDASII</sequence>
<dbReference type="AlphaFoldDB" id="A0A3B0ZGM9"/>
<name>A0A3B0ZGM9_9ZZZZ</name>
<organism evidence="1">
    <name type="scientific">hydrothermal vent metagenome</name>
    <dbReference type="NCBI Taxonomy" id="652676"/>
    <lineage>
        <taxon>unclassified sequences</taxon>
        <taxon>metagenomes</taxon>
        <taxon>ecological metagenomes</taxon>
    </lineage>
</organism>
<protein>
    <recommendedName>
        <fullName evidence="2">FAD:protein FMN transferase</fullName>
    </recommendedName>
</protein>
<accession>A0A3B0ZGM9</accession>
<proteinExistence type="predicted"/>